<name>A0A0D2EI04_9EURO</name>
<dbReference type="PRINTS" id="PR00081">
    <property type="entry name" value="GDHRDH"/>
</dbReference>
<accession>A0A0D2EI04</accession>
<dbReference type="Proteomes" id="UP000054266">
    <property type="component" value="Unassembled WGS sequence"/>
</dbReference>
<dbReference type="Gene3D" id="3.40.50.720">
    <property type="entry name" value="NAD(P)-binding Rossmann-like Domain"/>
    <property type="match status" value="1"/>
</dbReference>
<dbReference type="HOGENOM" id="CLU_010194_12_1_1"/>
<protein>
    <recommendedName>
        <fullName evidence="6">Ketoreductase (KR) domain-containing protein</fullName>
    </recommendedName>
</protein>
<sequence>MSSNLEAAALFSCRGLVAVITGGSTGLGLMMAKALARNGAAKIFILSRRLDVLEAAAKEIDSGAIFPIQADVGDQDSLMRAVAQIRRETSFVNLVIANAGIEGPATWDMGPQTPLSEVQSRLLAISMADFTHTCHINTTAAFYTAISMLDLLDAGNKEANVPQTSQVIAISSAAAFSRKISAGFPYSASKAALVHMWKQLATFLSPYSIRANVYAPGIISSEMSELLLQSFGTDAETGGQVSRFEIPVCRAGTEEDVASTILYMASKAGAFLHGSVVLSDGGRTSITPAAY</sequence>
<comment type="similarity">
    <text evidence="1">Belongs to the short-chain dehydrogenases/reductases (SDR) family.</text>
</comment>
<keyword evidence="3" id="KW-0560">Oxidoreductase</keyword>
<dbReference type="InterPro" id="IPR002347">
    <property type="entry name" value="SDR_fam"/>
</dbReference>
<dbReference type="InterPro" id="IPR052178">
    <property type="entry name" value="Sec_Metab_Biosynth_SDR"/>
</dbReference>
<evidence type="ECO:0000256" key="1">
    <source>
        <dbReference type="ARBA" id="ARBA00006484"/>
    </source>
</evidence>
<keyword evidence="2" id="KW-0521">NADP</keyword>
<dbReference type="CDD" id="cd05233">
    <property type="entry name" value="SDR_c"/>
    <property type="match status" value="1"/>
</dbReference>
<dbReference type="PANTHER" id="PTHR43618:SF18">
    <property type="entry name" value="SHORT CHAIN DEHYDROGENASE_REDUCTASE FAMILY (AFU_ORTHOLOGUE AFUA_5G12480)"/>
    <property type="match status" value="1"/>
</dbReference>
<keyword evidence="5" id="KW-1185">Reference proteome</keyword>
<dbReference type="STRING" id="5601.A0A0D2EI04"/>
<dbReference type="Pfam" id="PF00106">
    <property type="entry name" value="adh_short"/>
    <property type="match status" value="1"/>
</dbReference>
<dbReference type="GO" id="GO:0016491">
    <property type="term" value="F:oxidoreductase activity"/>
    <property type="evidence" value="ECO:0007669"/>
    <property type="project" value="UniProtKB-KW"/>
</dbReference>
<dbReference type="InterPro" id="IPR036291">
    <property type="entry name" value="NAD(P)-bd_dom_sf"/>
</dbReference>
<reference evidence="4 5" key="1">
    <citation type="submission" date="2015-01" db="EMBL/GenBank/DDBJ databases">
        <title>The Genome Sequence of Capronia semiimmersa CBS27337.</title>
        <authorList>
            <consortium name="The Broad Institute Genomics Platform"/>
            <person name="Cuomo C."/>
            <person name="de Hoog S."/>
            <person name="Gorbushina A."/>
            <person name="Stielow B."/>
            <person name="Teixiera M."/>
            <person name="Abouelleil A."/>
            <person name="Chapman S.B."/>
            <person name="Priest M."/>
            <person name="Young S.K."/>
            <person name="Wortman J."/>
            <person name="Nusbaum C."/>
            <person name="Birren B."/>
        </authorList>
    </citation>
    <scope>NUCLEOTIDE SEQUENCE [LARGE SCALE GENOMIC DNA]</scope>
    <source>
        <strain evidence="4 5">CBS 27337</strain>
    </source>
</reference>
<dbReference type="PANTHER" id="PTHR43618">
    <property type="entry name" value="7-ALPHA-HYDROXYSTEROID DEHYDROGENASE"/>
    <property type="match status" value="1"/>
</dbReference>
<dbReference type="SUPFAM" id="SSF51735">
    <property type="entry name" value="NAD(P)-binding Rossmann-fold domains"/>
    <property type="match status" value="1"/>
</dbReference>
<proteinExistence type="inferred from homology"/>
<dbReference type="EMBL" id="KN846956">
    <property type="protein sequence ID" value="KIW73972.1"/>
    <property type="molecule type" value="Genomic_DNA"/>
</dbReference>
<evidence type="ECO:0000256" key="2">
    <source>
        <dbReference type="ARBA" id="ARBA00022857"/>
    </source>
</evidence>
<evidence type="ECO:0008006" key="6">
    <source>
        <dbReference type="Google" id="ProtNLM"/>
    </source>
</evidence>
<dbReference type="AlphaFoldDB" id="A0A0D2EI04"/>
<evidence type="ECO:0000313" key="4">
    <source>
        <dbReference type="EMBL" id="KIW73972.1"/>
    </source>
</evidence>
<evidence type="ECO:0000256" key="3">
    <source>
        <dbReference type="ARBA" id="ARBA00023002"/>
    </source>
</evidence>
<gene>
    <name evidence="4" type="ORF">PV04_02046</name>
</gene>
<evidence type="ECO:0000313" key="5">
    <source>
        <dbReference type="Proteomes" id="UP000054266"/>
    </source>
</evidence>
<organism evidence="4 5">
    <name type="scientific">Phialophora macrospora</name>
    <dbReference type="NCBI Taxonomy" id="1851006"/>
    <lineage>
        <taxon>Eukaryota</taxon>
        <taxon>Fungi</taxon>
        <taxon>Dikarya</taxon>
        <taxon>Ascomycota</taxon>
        <taxon>Pezizomycotina</taxon>
        <taxon>Eurotiomycetes</taxon>
        <taxon>Chaetothyriomycetidae</taxon>
        <taxon>Chaetothyriales</taxon>
        <taxon>Herpotrichiellaceae</taxon>
        <taxon>Phialophora</taxon>
    </lineage>
</organism>
<dbReference type="InterPro" id="IPR020904">
    <property type="entry name" value="Sc_DH/Rdtase_CS"/>
</dbReference>
<dbReference type="PROSITE" id="PS00061">
    <property type="entry name" value="ADH_SHORT"/>
    <property type="match status" value="1"/>
</dbReference>